<dbReference type="SUPFAM" id="SSF75217">
    <property type="entry name" value="alpha/beta knot"/>
    <property type="match status" value="1"/>
</dbReference>
<organism evidence="4 5">
    <name type="scientific">Rubinisphaera brasiliensis (strain ATCC 49424 / DSM 5305 / JCM 21570 / IAM 15109 / NBRC 103401 / IFAM 1448)</name>
    <name type="common">Planctomyces brasiliensis</name>
    <dbReference type="NCBI Taxonomy" id="756272"/>
    <lineage>
        <taxon>Bacteria</taxon>
        <taxon>Pseudomonadati</taxon>
        <taxon>Planctomycetota</taxon>
        <taxon>Planctomycetia</taxon>
        <taxon>Planctomycetales</taxon>
        <taxon>Planctomycetaceae</taxon>
        <taxon>Rubinisphaera</taxon>
    </lineage>
</organism>
<dbReference type="Proteomes" id="UP000006860">
    <property type="component" value="Chromosome"/>
</dbReference>
<dbReference type="CDD" id="cd18095">
    <property type="entry name" value="SpoU-like_rRNA-MTase"/>
    <property type="match status" value="1"/>
</dbReference>
<dbReference type="eggNOG" id="COG0566">
    <property type="taxonomic scope" value="Bacteria"/>
</dbReference>
<dbReference type="InterPro" id="IPR004441">
    <property type="entry name" value="rRNA_MeTrfase_TrmH"/>
</dbReference>
<feature type="domain" description="RNA 2-O ribose methyltransferase substrate binding" evidence="3">
    <location>
        <begin position="18"/>
        <end position="94"/>
    </location>
</feature>
<dbReference type="InterPro" id="IPR029064">
    <property type="entry name" value="Ribosomal_eL30-like_sf"/>
</dbReference>
<dbReference type="RefSeq" id="WP_013628568.1">
    <property type="nucleotide sequence ID" value="NC_015174.1"/>
</dbReference>
<protein>
    <submittedName>
        <fullName evidence="4">RNA methyltransferase, TrmH family, group 3</fullName>
    </submittedName>
</protein>
<dbReference type="Pfam" id="PF00588">
    <property type="entry name" value="SpoU_methylase"/>
    <property type="match status" value="1"/>
</dbReference>
<evidence type="ECO:0000256" key="2">
    <source>
        <dbReference type="ARBA" id="ARBA00022679"/>
    </source>
</evidence>
<dbReference type="NCBIfam" id="TIGR00186">
    <property type="entry name" value="rRNA_methyl_3"/>
    <property type="match status" value="1"/>
</dbReference>
<sequence>MPKHRSGKKLLSNHQKSWLWGTIAVWETLQTGRWPIRELLLSDQASQQVHEDCRQLAEERDIPCRIESARRLEQLSKAKDHQGILARLGPFPYAALDEILGQLTSASLLLMLDRVQDPFNFGAIVRTAAALGVEGVIIGTREQAAISSHVVRSSAGAVNHIPICEVDNLQDTLEVCRLARCQSLAATMNGTHAVQDIRALPEFAHSPLLLIIGNEARGVAPALLERCSTTVHIPMQGAVESLNAAVAAGILMFALRANA</sequence>
<reference evidence="5" key="1">
    <citation type="submission" date="2011-02" db="EMBL/GenBank/DDBJ databases">
        <title>The complete genome of Planctomyces brasiliensis DSM 5305.</title>
        <authorList>
            <person name="Lucas S."/>
            <person name="Copeland A."/>
            <person name="Lapidus A."/>
            <person name="Bruce D."/>
            <person name="Goodwin L."/>
            <person name="Pitluck S."/>
            <person name="Kyrpides N."/>
            <person name="Mavromatis K."/>
            <person name="Pagani I."/>
            <person name="Ivanova N."/>
            <person name="Ovchinnikova G."/>
            <person name="Lu M."/>
            <person name="Detter J.C."/>
            <person name="Han C."/>
            <person name="Land M."/>
            <person name="Hauser L."/>
            <person name="Markowitz V."/>
            <person name="Cheng J.-F."/>
            <person name="Hugenholtz P."/>
            <person name="Woyke T."/>
            <person name="Wu D."/>
            <person name="Tindall B."/>
            <person name="Pomrenke H.G."/>
            <person name="Brambilla E."/>
            <person name="Klenk H.-P."/>
            <person name="Eisen J.A."/>
        </authorList>
    </citation>
    <scope>NUCLEOTIDE SEQUENCE [LARGE SCALE GENOMIC DNA]</scope>
    <source>
        <strain evidence="5">ATCC 49424 / DSM 5305 / JCM 21570 / IAM 15109 / NBRC 103401 / IFAM 1448</strain>
    </source>
</reference>
<evidence type="ECO:0000313" key="4">
    <source>
        <dbReference type="EMBL" id="ADY59844.1"/>
    </source>
</evidence>
<proteinExistence type="predicted"/>
<dbReference type="InterPro" id="IPR029026">
    <property type="entry name" value="tRNA_m1G_MTases_N"/>
</dbReference>
<dbReference type="EMBL" id="CP002546">
    <property type="protein sequence ID" value="ADY59844.1"/>
    <property type="molecule type" value="Genomic_DNA"/>
</dbReference>
<dbReference type="GO" id="GO:0003723">
    <property type="term" value="F:RNA binding"/>
    <property type="evidence" value="ECO:0007669"/>
    <property type="project" value="InterPro"/>
</dbReference>
<keyword evidence="5" id="KW-1185">Reference proteome</keyword>
<gene>
    <name evidence="4" type="ordered locus">Plabr_2242</name>
</gene>
<dbReference type="InterPro" id="IPR013123">
    <property type="entry name" value="SpoU_subst-bd"/>
</dbReference>
<keyword evidence="1 4" id="KW-0489">Methyltransferase</keyword>
<dbReference type="OrthoDB" id="9794400at2"/>
<dbReference type="PANTHER" id="PTHR46429:SF1">
    <property type="entry name" value="23S RRNA (GUANOSINE-2'-O-)-METHYLTRANSFERASE RLMB"/>
    <property type="match status" value="1"/>
</dbReference>
<dbReference type="SUPFAM" id="SSF55315">
    <property type="entry name" value="L30e-like"/>
    <property type="match status" value="1"/>
</dbReference>
<dbReference type="GO" id="GO:0006396">
    <property type="term" value="P:RNA processing"/>
    <property type="evidence" value="ECO:0007669"/>
    <property type="project" value="InterPro"/>
</dbReference>
<evidence type="ECO:0000313" key="5">
    <source>
        <dbReference type="Proteomes" id="UP000006860"/>
    </source>
</evidence>
<dbReference type="KEGG" id="pbs:Plabr_2242"/>
<evidence type="ECO:0000256" key="1">
    <source>
        <dbReference type="ARBA" id="ARBA00022603"/>
    </source>
</evidence>
<evidence type="ECO:0000259" key="3">
    <source>
        <dbReference type="SMART" id="SM00967"/>
    </source>
</evidence>
<keyword evidence="2" id="KW-0808">Transferase</keyword>
<dbReference type="GO" id="GO:0032259">
    <property type="term" value="P:methylation"/>
    <property type="evidence" value="ECO:0007669"/>
    <property type="project" value="UniProtKB-KW"/>
</dbReference>
<dbReference type="PANTHER" id="PTHR46429">
    <property type="entry name" value="23S RRNA (GUANOSINE-2'-O-)-METHYLTRANSFERASE RLMB"/>
    <property type="match status" value="1"/>
</dbReference>
<dbReference type="GO" id="GO:0008173">
    <property type="term" value="F:RNA methyltransferase activity"/>
    <property type="evidence" value="ECO:0007669"/>
    <property type="project" value="InterPro"/>
</dbReference>
<dbReference type="InterPro" id="IPR001537">
    <property type="entry name" value="SpoU_MeTrfase"/>
</dbReference>
<dbReference type="Pfam" id="PF08032">
    <property type="entry name" value="SpoU_sub_bind"/>
    <property type="match status" value="1"/>
</dbReference>
<dbReference type="STRING" id="756272.Plabr_2242"/>
<dbReference type="SMART" id="SM00967">
    <property type="entry name" value="SpoU_sub_bind"/>
    <property type="match status" value="1"/>
</dbReference>
<dbReference type="Gene3D" id="3.30.1330.30">
    <property type="match status" value="1"/>
</dbReference>
<dbReference type="GO" id="GO:0005829">
    <property type="term" value="C:cytosol"/>
    <property type="evidence" value="ECO:0007669"/>
    <property type="project" value="TreeGrafter"/>
</dbReference>
<dbReference type="Gene3D" id="3.40.1280.10">
    <property type="match status" value="1"/>
</dbReference>
<dbReference type="HOGENOM" id="CLU_021322_0_1_0"/>
<accession>F0SKZ1</accession>
<dbReference type="InterPro" id="IPR029028">
    <property type="entry name" value="Alpha/beta_knot_MTases"/>
</dbReference>
<dbReference type="AlphaFoldDB" id="F0SKZ1"/>
<name>F0SKZ1_RUBBR</name>